<protein>
    <submittedName>
        <fullName evidence="3">Uncharacterized protein</fullName>
    </submittedName>
</protein>
<keyword evidence="4" id="KW-1185">Reference proteome</keyword>
<dbReference type="OrthoDB" id="5806136at2759"/>
<dbReference type="Pfam" id="PF24342">
    <property type="entry name" value="OB_DEPS-1_2nd"/>
    <property type="match status" value="1"/>
</dbReference>
<sequence length="262" mass="29669">MHFRTSLLDVDCAMKHVGLVVTDTQLAEAVVRNYVLEFKVNDKNECTHALAQVGHAAFRFEPNGAFDQVYVKNQKRRLERPLSFGDVIEWDDADVTNKLISRIRRVPPLFETRIYDGRSQVLVSGVVSPSDKFLFWSQYFPRIEIDSASSNDVLPNVSVSAWLNIAVDADRKLCIEFDSFENVECETSIVAAAPWNRNGSKYTTLTIPINDDGLESQIEEPEMSSYDGGWKQVLILCSLSIVALRGAPQLRGNLHRWEINFL</sequence>
<gene>
    <name evidence="3" type="primary">Acey_s0471.g2057</name>
    <name evidence="3" type="synonym">Acey-deps-1</name>
    <name evidence="3" type="ORF">Y032_0471g2057</name>
</gene>
<proteinExistence type="predicted"/>
<dbReference type="AlphaFoldDB" id="A0A016WY10"/>
<reference evidence="4" key="1">
    <citation type="journal article" date="2015" name="Nat. Genet.">
        <title>The genome and transcriptome of the zoonotic hookworm Ancylostoma ceylanicum identify infection-specific gene families.</title>
        <authorList>
            <person name="Schwarz E.M."/>
            <person name="Hu Y."/>
            <person name="Antoshechkin I."/>
            <person name="Miller M.M."/>
            <person name="Sternberg P.W."/>
            <person name="Aroian R.V."/>
        </authorList>
    </citation>
    <scope>NUCLEOTIDE SEQUENCE</scope>
    <source>
        <strain evidence="4">HY135</strain>
    </source>
</reference>
<comment type="caution">
    <text evidence="3">The sequence shown here is derived from an EMBL/GenBank/DDBJ whole genome shotgun (WGS) entry which is preliminary data.</text>
</comment>
<name>A0A016WY10_9BILA</name>
<evidence type="ECO:0000313" key="4">
    <source>
        <dbReference type="Proteomes" id="UP000024635"/>
    </source>
</evidence>
<evidence type="ECO:0000259" key="1">
    <source>
        <dbReference type="Pfam" id="PF24342"/>
    </source>
</evidence>
<dbReference type="InterPro" id="IPR057143">
    <property type="entry name" value="OB_DEPS-1_2nd"/>
</dbReference>
<evidence type="ECO:0000313" key="3">
    <source>
        <dbReference type="EMBL" id="EYC44142.1"/>
    </source>
</evidence>
<feature type="domain" description="P-granule-associated protein DEPS-1 second OB-fold" evidence="1">
    <location>
        <begin position="109"/>
        <end position="185"/>
    </location>
</feature>
<feature type="domain" description="P-granule-associated protein DEPS-1 first OB-fold" evidence="2">
    <location>
        <begin position="18"/>
        <end position="105"/>
    </location>
</feature>
<dbReference type="EMBL" id="JARK01000071">
    <property type="protein sequence ID" value="EYC44142.1"/>
    <property type="molecule type" value="Genomic_DNA"/>
</dbReference>
<organism evidence="3 4">
    <name type="scientific">Ancylostoma ceylanicum</name>
    <dbReference type="NCBI Taxonomy" id="53326"/>
    <lineage>
        <taxon>Eukaryota</taxon>
        <taxon>Metazoa</taxon>
        <taxon>Ecdysozoa</taxon>
        <taxon>Nematoda</taxon>
        <taxon>Chromadorea</taxon>
        <taxon>Rhabditida</taxon>
        <taxon>Rhabditina</taxon>
        <taxon>Rhabditomorpha</taxon>
        <taxon>Strongyloidea</taxon>
        <taxon>Ancylostomatidae</taxon>
        <taxon>Ancylostomatinae</taxon>
        <taxon>Ancylostoma</taxon>
    </lineage>
</organism>
<dbReference type="Pfam" id="PF24343">
    <property type="entry name" value="OB_DEPS-1_1st"/>
    <property type="match status" value="1"/>
</dbReference>
<accession>A0A016WY10</accession>
<dbReference type="InterPro" id="IPR057139">
    <property type="entry name" value="OB_DEPS-1_1st"/>
</dbReference>
<evidence type="ECO:0000259" key="2">
    <source>
        <dbReference type="Pfam" id="PF24343"/>
    </source>
</evidence>
<dbReference type="Proteomes" id="UP000024635">
    <property type="component" value="Unassembled WGS sequence"/>
</dbReference>